<dbReference type="Gene3D" id="3.60.40.10">
    <property type="entry name" value="PPM-type phosphatase domain"/>
    <property type="match status" value="1"/>
</dbReference>
<keyword evidence="1" id="KW-0812">Transmembrane</keyword>
<dbReference type="AlphaFoldDB" id="A0AAW5DYH2"/>
<sequence length="310" mass="34485">MLFHIHNDIPWWGYLLILVLFFVGIYLIHNFSKKLKNIRNYGMTETSDDPITIQKTMSPIIPGNAQHIGARTEQQDAFGFSDIADEAFISKYGVLAVLADGMGGLQGGKEASYLAVQTFLDQYLNSSEIDSIPEKLEAALIRANETVLQFARENKLEGKVGTTLIASVIFMNQLYWLSVGDSRIYLKNGETLTQLTKDHIYANELDEKASTGEITLEEALNDPQRESLTSFLGLETVDEMDITTNPIRLHKGDSVILCSDGLYGTITNQEILDALHTLSTQLAAEKLIEIVRSKQKPNQDNATVALLTIE</sequence>
<comment type="caution">
    <text evidence="3">The sequence shown here is derived from an EMBL/GenBank/DDBJ whole genome shotgun (WGS) entry which is preliminary data.</text>
</comment>
<dbReference type="InterPro" id="IPR036457">
    <property type="entry name" value="PPM-type-like_dom_sf"/>
</dbReference>
<evidence type="ECO:0000313" key="3">
    <source>
        <dbReference type="EMBL" id="MCH1625696.1"/>
    </source>
</evidence>
<organism evidence="3 4">
    <name type="scientific">Fredinandcohnia quinoae</name>
    <dbReference type="NCBI Taxonomy" id="2918902"/>
    <lineage>
        <taxon>Bacteria</taxon>
        <taxon>Bacillati</taxon>
        <taxon>Bacillota</taxon>
        <taxon>Bacilli</taxon>
        <taxon>Bacillales</taxon>
        <taxon>Bacillaceae</taxon>
        <taxon>Fredinandcohnia</taxon>
    </lineage>
</organism>
<feature type="transmembrane region" description="Helical" evidence="1">
    <location>
        <begin position="12"/>
        <end position="29"/>
    </location>
</feature>
<evidence type="ECO:0000256" key="1">
    <source>
        <dbReference type="SAM" id="Phobius"/>
    </source>
</evidence>
<proteinExistence type="predicted"/>
<dbReference type="EMBL" id="JAKTTI010000013">
    <property type="protein sequence ID" value="MCH1625696.1"/>
    <property type="molecule type" value="Genomic_DNA"/>
</dbReference>
<dbReference type="GO" id="GO:0004722">
    <property type="term" value="F:protein serine/threonine phosphatase activity"/>
    <property type="evidence" value="ECO:0007669"/>
    <property type="project" value="InterPro"/>
</dbReference>
<dbReference type="InterPro" id="IPR015655">
    <property type="entry name" value="PP2C"/>
</dbReference>
<evidence type="ECO:0000313" key="4">
    <source>
        <dbReference type="Proteomes" id="UP001431131"/>
    </source>
</evidence>
<dbReference type="PANTHER" id="PTHR47992">
    <property type="entry name" value="PROTEIN PHOSPHATASE"/>
    <property type="match status" value="1"/>
</dbReference>
<dbReference type="Pfam" id="PF13672">
    <property type="entry name" value="PP2C_2"/>
    <property type="match status" value="1"/>
</dbReference>
<dbReference type="SMART" id="SM00331">
    <property type="entry name" value="PP2C_SIG"/>
    <property type="match status" value="1"/>
</dbReference>
<protein>
    <submittedName>
        <fullName evidence="3">Protein phosphatase 2C domain-containing protein</fullName>
    </submittedName>
</protein>
<name>A0AAW5DYH2_9BACI</name>
<accession>A0AAW5DYH2</accession>
<dbReference type="SMART" id="SM00332">
    <property type="entry name" value="PP2Cc"/>
    <property type="match status" value="1"/>
</dbReference>
<reference evidence="3" key="1">
    <citation type="submission" date="2022-02" db="EMBL/GenBank/DDBJ databases">
        <title>Fredinandcohnia quinoae sp. nov. isolated from Chenopodium quinoa seeds.</title>
        <authorList>
            <person name="Saati-Santamaria Z."/>
            <person name="Flores-Felix J.D."/>
            <person name="Igual J.M."/>
            <person name="Velazquez E."/>
            <person name="Garcia-Fraile P."/>
            <person name="Martinez-Molina E."/>
        </authorList>
    </citation>
    <scope>NUCLEOTIDE SEQUENCE</scope>
    <source>
        <strain evidence="3">SECRCQ15</strain>
    </source>
</reference>
<dbReference type="PROSITE" id="PS51746">
    <property type="entry name" value="PPM_2"/>
    <property type="match status" value="1"/>
</dbReference>
<dbReference type="Proteomes" id="UP001431131">
    <property type="component" value="Unassembled WGS sequence"/>
</dbReference>
<keyword evidence="1" id="KW-0472">Membrane</keyword>
<keyword evidence="4" id="KW-1185">Reference proteome</keyword>
<dbReference type="CDD" id="cd00143">
    <property type="entry name" value="PP2Cc"/>
    <property type="match status" value="1"/>
</dbReference>
<evidence type="ECO:0000259" key="2">
    <source>
        <dbReference type="PROSITE" id="PS51746"/>
    </source>
</evidence>
<feature type="domain" description="PPM-type phosphatase" evidence="2">
    <location>
        <begin position="77"/>
        <end position="309"/>
    </location>
</feature>
<dbReference type="SUPFAM" id="SSF81606">
    <property type="entry name" value="PP2C-like"/>
    <property type="match status" value="1"/>
</dbReference>
<dbReference type="InterPro" id="IPR001932">
    <property type="entry name" value="PPM-type_phosphatase-like_dom"/>
</dbReference>
<keyword evidence="1" id="KW-1133">Transmembrane helix</keyword>
<gene>
    <name evidence="3" type="ORF">MJG50_10175</name>
</gene>
<dbReference type="RefSeq" id="WP_240255399.1">
    <property type="nucleotide sequence ID" value="NZ_JAKTTI010000013.1"/>
</dbReference>